<evidence type="ECO:0000313" key="2">
    <source>
        <dbReference type="EMBL" id="KAK7197040.1"/>
    </source>
</evidence>
<dbReference type="SUPFAM" id="SSF50969">
    <property type="entry name" value="YVTN repeat-like/Quinoprotein amine dehydrogenase"/>
    <property type="match status" value="1"/>
</dbReference>
<evidence type="ECO:0000313" key="3">
    <source>
        <dbReference type="Proteomes" id="UP001430356"/>
    </source>
</evidence>
<comment type="caution">
    <text evidence="2">The sequence shown here is derived from an EMBL/GenBank/DDBJ whole genome shotgun (WGS) entry which is preliminary data.</text>
</comment>
<sequence length="769" mass="80964">MRSNGAVHIGNDAFLAVTRDVTDSAFLFSSSFPPEEQLAPLPLSRKTRFYPHASLACTAAERERYAQVAAAAAGVQAATDSAAPRRADDDATATATATATGTAAATATAVRHSAHASSDGRKVAFISNTRRQHYIVDISVEPAAVCELEMPELVRSVCWHPRSTYALCVLCVSGDLTIYDTTDSHLGVVVPRHRRIALRPVVERCLADAAEREHQRRTASDPASDATVATAPKSPTVTAPLPAAKAVAGAASPTAYSGAVTAAERVASYHVHTSTDPSGGTIVSARHKTRSPSHAAAERAGYDEVAPVTGAADVADESSPPSPTAASTTAALLTSQLDLVDMHALPATESMPVILLLLSSSGDVFAIHLSDDAAPVLATAAVTDDGRLRAGEEEEARRTAELAAAPPSVETHHLIAGDSSGDDDVALAVGGCLVDADAGTHAVFVCTAGGLVKGAWVSEPDLLARHRVVHTRATGTPNVSFTLHLSSAVGARASLSPAVPTTTHGVSVLVAHNVCVVRTGRTGAQTYVLAFPRWDRQRQGWACWRPACADARERAREEAAVPLLSTDAAVPAPLALRLPYDTTGASVAVGCTELILVPETASTDAPCERHRIITVRFASLLLSAVYARCGVLQPQPRPTSSAETPAGPPAPTPTVVDALRAVPRCHRLWMRGAPEAEVSSATVELVTRVERLAEDVGRRELEQARRRHRLLSKLEGLERRAAEVSGRLAQWRQTILDGVVHRRGGDAFLTANERLGKVFATLNELEQQL</sequence>
<gene>
    <name evidence="2" type="ORF">NESM_000647900</name>
</gene>
<dbReference type="EMBL" id="JAECZO010000093">
    <property type="protein sequence ID" value="KAK7197040.1"/>
    <property type="molecule type" value="Genomic_DNA"/>
</dbReference>
<name>A0AAW0ETI3_9TRYP</name>
<dbReference type="Proteomes" id="UP001430356">
    <property type="component" value="Unassembled WGS sequence"/>
</dbReference>
<reference evidence="2 3" key="1">
    <citation type="journal article" date="2021" name="MBio">
        <title>A New Model Trypanosomatid, Novymonas esmeraldas: Genomic Perception of Its 'Candidatus Pandoraea novymonadis' Endosymbiont.</title>
        <authorList>
            <person name="Zakharova A."/>
            <person name="Saura A."/>
            <person name="Butenko A."/>
            <person name="Podesvova L."/>
            <person name="Warmusova S."/>
            <person name="Kostygov A.Y."/>
            <person name="Nenarokova A."/>
            <person name="Lukes J."/>
            <person name="Opperdoes F.R."/>
            <person name="Yurchenko V."/>
        </authorList>
    </citation>
    <scope>NUCLEOTIDE SEQUENCE [LARGE SCALE GENOMIC DNA]</scope>
    <source>
        <strain evidence="2 3">E262AT.01</strain>
    </source>
</reference>
<protein>
    <submittedName>
        <fullName evidence="2">Uncharacterized protein</fullName>
    </submittedName>
</protein>
<accession>A0AAW0ETI3</accession>
<feature type="region of interest" description="Disordered" evidence="1">
    <location>
        <begin position="634"/>
        <end position="654"/>
    </location>
</feature>
<feature type="region of interest" description="Disordered" evidence="1">
    <location>
        <begin position="209"/>
        <end position="238"/>
    </location>
</feature>
<evidence type="ECO:0000256" key="1">
    <source>
        <dbReference type="SAM" id="MobiDB-lite"/>
    </source>
</evidence>
<feature type="compositionally biased region" description="Basic and acidic residues" evidence="1">
    <location>
        <begin position="209"/>
        <end position="219"/>
    </location>
</feature>
<proteinExistence type="predicted"/>
<keyword evidence="3" id="KW-1185">Reference proteome</keyword>
<organism evidence="2 3">
    <name type="scientific">Novymonas esmeraldas</name>
    <dbReference type="NCBI Taxonomy" id="1808958"/>
    <lineage>
        <taxon>Eukaryota</taxon>
        <taxon>Discoba</taxon>
        <taxon>Euglenozoa</taxon>
        <taxon>Kinetoplastea</taxon>
        <taxon>Metakinetoplastina</taxon>
        <taxon>Trypanosomatida</taxon>
        <taxon>Trypanosomatidae</taxon>
        <taxon>Novymonas</taxon>
    </lineage>
</organism>
<feature type="region of interest" description="Disordered" evidence="1">
    <location>
        <begin position="271"/>
        <end position="304"/>
    </location>
</feature>
<dbReference type="InterPro" id="IPR011044">
    <property type="entry name" value="Quino_amine_DH_bsu"/>
</dbReference>
<dbReference type="AlphaFoldDB" id="A0AAW0ETI3"/>